<dbReference type="OrthoDB" id="545169at2759"/>
<accession>B6GWJ0</accession>
<protein>
    <submittedName>
        <fullName evidence="1">Pc08g00060 protein</fullName>
    </submittedName>
</protein>
<dbReference type="GO" id="GO:0050151">
    <property type="term" value="F:oleate hydratase activity"/>
    <property type="evidence" value="ECO:0007669"/>
    <property type="project" value="InterPro"/>
</dbReference>
<dbReference type="Gene3D" id="3.50.50.60">
    <property type="entry name" value="FAD/NAD(P)-binding domain"/>
    <property type="match status" value="1"/>
</dbReference>
<reference evidence="1 2" key="1">
    <citation type="journal article" date="2008" name="Nat. Biotechnol.">
        <title>Genome sequencing and analysis of the filamentous fungus Penicillium chrysogenum.</title>
        <authorList>
            <person name="van den Berg M.A."/>
            <person name="Albang R."/>
            <person name="Albermann K."/>
            <person name="Badger J.H."/>
            <person name="Daran J.-M."/>
            <person name="Driessen A.J.M."/>
            <person name="Garcia-Estrada C."/>
            <person name="Fedorova N.D."/>
            <person name="Harris D.M."/>
            <person name="Heijne W.H.M."/>
            <person name="Joardar V.S."/>
            <person name="Kiel J.A.K.W."/>
            <person name="Kovalchuk A."/>
            <person name="Martin J.F."/>
            <person name="Nierman W.C."/>
            <person name="Nijland J.G."/>
            <person name="Pronk J.T."/>
            <person name="Roubos J.A."/>
            <person name="van der Klei I.J."/>
            <person name="van Peij N.N.M.E."/>
            <person name="Veenhuis M."/>
            <person name="von Doehren H."/>
            <person name="Wagner C."/>
            <person name="Wortman J.R."/>
            <person name="Bovenberg R.A.L."/>
        </authorList>
    </citation>
    <scope>NUCLEOTIDE SEQUENCE [LARGE SCALE GENOMIC DNA]</scope>
    <source>
        <strain evidence="2">ATCC 28089 / DSM 1075 / NRRL 1951 / Wisconsin 54-1255</strain>
    </source>
</reference>
<dbReference type="InterPro" id="IPR010354">
    <property type="entry name" value="Oleate_hydratase"/>
</dbReference>
<dbReference type="InterPro" id="IPR036188">
    <property type="entry name" value="FAD/NAD-bd_sf"/>
</dbReference>
<dbReference type="Pfam" id="PF06100">
    <property type="entry name" value="MCRA"/>
    <property type="match status" value="1"/>
</dbReference>
<evidence type="ECO:0000313" key="1">
    <source>
        <dbReference type="EMBL" id="CAP79244.1"/>
    </source>
</evidence>
<dbReference type="Proteomes" id="UP000000724">
    <property type="component" value="Contig Pc00c08"/>
</dbReference>
<proteinExistence type="predicted"/>
<dbReference type="AlphaFoldDB" id="B6GWJ0"/>
<dbReference type="EMBL" id="AM920423">
    <property type="protein sequence ID" value="CAP79244.1"/>
    <property type="molecule type" value="Genomic_DNA"/>
</dbReference>
<dbReference type="GO" id="GO:0006631">
    <property type="term" value="P:fatty acid metabolic process"/>
    <property type="evidence" value="ECO:0007669"/>
    <property type="project" value="InterPro"/>
</dbReference>
<keyword evidence="2" id="KW-1185">Reference proteome</keyword>
<evidence type="ECO:0000313" key="2">
    <source>
        <dbReference type="Proteomes" id="UP000000724"/>
    </source>
</evidence>
<dbReference type="PANTHER" id="PTHR37417">
    <property type="entry name" value="67 KDA MYOSIN-CROSS-REACTIVE ANTIGEN FAMILY PROTEIN (AFU_ORTHOLOGUE AFUA_5G09970)"/>
    <property type="match status" value="1"/>
</dbReference>
<dbReference type="HOGENOM" id="CLU_3162547_0_0_1"/>
<dbReference type="VEuPathDB" id="FungiDB:PCH_Pc08g00060"/>
<gene>
    <name evidence="1" type="ORF">Pc08g00060</name>
    <name evidence="1" type="ORF">PCH_Pc08g00060</name>
</gene>
<name>B6GWJ0_PENRW</name>
<dbReference type="PANTHER" id="PTHR37417:SF2">
    <property type="entry name" value="67 KDA MYOSIN-CROSS-REACTIVE ANTIGEN FAMILY PROTEIN (AFU_ORTHOLOGUE AFUA_5G09970)"/>
    <property type="match status" value="1"/>
</dbReference>
<sequence length="48" mass="5666">DFLSEWVLEESITIPCVMPRKSTTFLRRDYYDRPKVIPDGMRNMAMVG</sequence>
<dbReference type="GO" id="GO:0071949">
    <property type="term" value="F:FAD binding"/>
    <property type="evidence" value="ECO:0007669"/>
    <property type="project" value="InterPro"/>
</dbReference>
<organism evidence="1 2">
    <name type="scientific">Penicillium rubens (strain ATCC 28089 / DSM 1075 / NRRL 1951 / Wisconsin 54-1255)</name>
    <name type="common">Penicillium chrysogenum</name>
    <dbReference type="NCBI Taxonomy" id="500485"/>
    <lineage>
        <taxon>Eukaryota</taxon>
        <taxon>Fungi</taxon>
        <taxon>Dikarya</taxon>
        <taxon>Ascomycota</taxon>
        <taxon>Pezizomycotina</taxon>
        <taxon>Eurotiomycetes</taxon>
        <taxon>Eurotiomycetidae</taxon>
        <taxon>Eurotiales</taxon>
        <taxon>Aspergillaceae</taxon>
        <taxon>Penicillium</taxon>
        <taxon>Penicillium chrysogenum species complex</taxon>
    </lineage>
</organism>